<feature type="transmembrane region" description="Helical" evidence="1">
    <location>
        <begin position="137"/>
        <end position="160"/>
    </location>
</feature>
<dbReference type="Proteomes" id="UP000053096">
    <property type="component" value="Unassembled WGS sequence"/>
</dbReference>
<dbReference type="Proteomes" id="UP000092950">
    <property type="component" value="Chromosome"/>
</dbReference>
<accession>A0A0J6BY69</accession>
<feature type="transmembrane region" description="Helical" evidence="1">
    <location>
        <begin position="642"/>
        <end position="659"/>
    </location>
</feature>
<evidence type="ECO:0000256" key="1">
    <source>
        <dbReference type="SAM" id="Phobius"/>
    </source>
</evidence>
<feature type="transmembrane region" description="Helical" evidence="1">
    <location>
        <begin position="84"/>
        <end position="104"/>
    </location>
</feature>
<feature type="transmembrane region" description="Helical" evidence="1">
    <location>
        <begin position="574"/>
        <end position="593"/>
    </location>
</feature>
<feature type="transmembrane region" description="Helical" evidence="1">
    <location>
        <begin position="166"/>
        <end position="188"/>
    </location>
</feature>
<reference evidence="5 6" key="1">
    <citation type="submission" date="2015-09" db="EMBL/GenBank/DDBJ databases">
        <authorList>
            <person name="Jackson K.R."/>
            <person name="Lunt B.L."/>
            <person name="Fisher J.N.B."/>
            <person name="Gardner A.V."/>
            <person name="Bailey M.E."/>
            <person name="Deus L.M."/>
            <person name="Earl A.S."/>
            <person name="Gibby P.D."/>
            <person name="Hartmann K.A."/>
            <person name="Liu J.E."/>
            <person name="Manci A.M."/>
            <person name="Nielsen D.A."/>
            <person name="Solomon M.B."/>
            <person name="Breakwell D.P."/>
            <person name="Burnett S.H."/>
            <person name="Grose J.H."/>
        </authorList>
    </citation>
    <scope>NUCLEOTIDE SEQUENCE [LARGE SCALE GENOMIC DNA]</scope>
    <source>
        <strain evidence="5 6">2789STDY5608636</strain>
    </source>
</reference>
<feature type="transmembrane region" description="Helical" evidence="1">
    <location>
        <begin position="24"/>
        <end position="42"/>
    </location>
</feature>
<feature type="transmembrane region" description="Helical" evidence="1">
    <location>
        <begin position="251"/>
        <end position="269"/>
    </location>
</feature>
<keyword evidence="7" id="KW-1185">Reference proteome</keyword>
<feature type="transmembrane region" description="Helical" evidence="1">
    <location>
        <begin position="116"/>
        <end position="132"/>
    </location>
</feature>
<feature type="transmembrane region" description="Helical" evidence="1">
    <location>
        <begin position="54"/>
        <end position="72"/>
    </location>
</feature>
<dbReference type="AlphaFoldDB" id="A0A0J6BY69"/>
<feature type="transmembrane region" description="Helical" evidence="1">
    <location>
        <begin position="465"/>
        <end position="483"/>
    </location>
</feature>
<accession>A0A0M9I618</accession>
<feature type="transmembrane region" description="Helical" evidence="1">
    <location>
        <begin position="392"/>
        <end position="411"/>
    </location>
</feature>
<dbReference type="Pfam" id="PF14345">
    <property type="entry name" value="GDYXXLXY"/>
    <property type="match status" value="1"/>
</dbReference>
<dbReference type="RefSeq" id="WP_043210666.1">
    <property type="nucleotide sequence ID" value="NZ_CAJGUQ010000321.1"/>
</dbReference>
<feature type="transmembrane region" description="Helical" evidence="1">
    <location>
        <begin position="536"/>
        <end position="554"/>
    </location>
</feature>
<evidence type="ECO:0000313" key="6">
    <source>
        <dbReference type="Proteomes" id="UP000053096"/>
    </source>
</evidence>
<keyword evidence="1" id="KW-0812">Transmembrane</keyword>
<protein>
    <submittedName>
        <fullName evidence="5">Uncharacterized membrane-anchored protein</fullName>
    </submittedName>
</protein>
<dbReference type="EMBL" id="CYTV01000003">
    <property type="protein sequence ID" value="CUI64877.1"/>
    <property type="molecule type" value="Genomic_DNA"/>
</dbReference>
<feature type="transmembrane region" description="Helical" evidence="1">
    <location>
        <begin position="275"/>
        <end position="297"/>
    </location>
</feature>
<evidence type="ECO:0000313" key="4">
    <source>
        <dbReference type="EMBL" id="ANY14461.1"/>
    </source>
</evidence>
<dbReference type="Pfam" id="PF09925">
    <property type="entry name" value="DUF2157"/>
    <property type="match status" value="1"/>
</dbReference>
<feature type="transmembrane region" description="Helical" evidence="1">
    <location>
        <begin position="605"/>
        <end position="630"/>
    </location>
</feature>
<feature type="transmembrane region" description="Helical" evidence="1">
    <location>
        <begin position="503"/>
        <end position="524"/>
    </location>
</feature>
<feature type="transmembrane region" description="Helical" evidence="1">
    <location>
        <begin position="671"/>
        <end position="693"/>
    </location>
</feature>
<feature type="transmembrane region" description="Helical" evidence="1">
    <location>
        <begin position="227"/>
        <end position="244"/>
    </location>
</feature>
<feature type="transmembrane region" description="Helical" evidence="1">
    <location>
        <begin position="364"/>
        <end position="386"/>
    </location>
</feature>
<name>A0A0J6BY69_9BORD</name>
<dbReference type="KEGG" id="bpdz:BBN53_00285"/>
<evidence type="ECO:0000313" key="7">
    <source>
        <dbReference type="Proteomes" id="UP000092950"/>
    </source>
</evidence>
<keyword evidence="1" id="KW-0472">Membrane</keyword>
<dbReference type="InterPro" id="IPR025833">
    <property type="entry name" value="GDYXXLXY"/>
</dbReference>
<feature type="transmembrane region" description="Helical" evidence="1">
    <location>
        <begin position="418"/>
        <end position="434"/>
    </location>
</feature>
<evidence type="ECO:0000259" key="2">
    <source>
        <dbReference type="Pfam" id="PF09925"/>
    </source>
</evidence>
<organism evidence="5 6">
    <name type="scientific">Bordetella pseudohinzii</name>
    <dbReference type="NCBI Taxonomy" id="1331258"/>
    <lineage>
        <taxon>Bacteria</taxon>
        <taxon>Pseudomonadati</taxon>
        <taxon>Pseudomonadota</taxon>
        <taxon>Betaproteobacteria</taxon>
        <taxon>Burkholderiales</taxon>
        <taxon>Alcaligenaceae</taxon>
        <taxon>Bordetella</taxon>
    </lineage>
</organism>
<feature type="transmembrane region" description="Helical" evidence="1">
    <location>
        <begin position="200"/>
        <end position="221"/>
    </location>
</feature>
<reference evidence="4 7" key="2">
    <citation type="submission" date="2016-07" db="EMBL/GenBank/DDBJ databases">
        <title>Complete genome sequences of Bordetella pseudohinzii.</title>
        <authorList>
            <person name="Spilker T."/>
            <person name="Darrah R."/>
            <person name="LiPuma J.J."/>
        </authorList>
    </citation>
    <scope>NUCLEOTIDE SEQUENCE [LARGE SCALE GENOMIC DNA]</scope>
    <source>
        <strain evidence="4 7">HI4681</strain>
    </source>
</reference>
<dbReference type="EMBL" id="CP016440">
    <property type="protein sequence ID" value="ANY14461.1"/>
    <property type="molecule type" value="Genomic_DNA"/>
</dbReference>
<sequence length="873" mass="94226">MQVGTTRQVGSELHAWRQFLGRTTLWLAVLLLGSGVICWVAANWPGMGISRRFALAQGLLAVSVLASLWLALRLRGTDRLRQQAAGAVLTLSGLLLGALLALLGQTYQTGADTWELFAWWALLLLPWALAAASQVLWLLWCLVVNAALGLWIGEHLLAWWNQVSDPAFAALVMALANLIMLGVWEMMVRLRHSRTRVGPRVLAFLALIALILPLLFGDVVFGRHGHVTALAWIAVTLGLGYFYYRGRRDLVILAMLAAGVICVSLRVAGDWLMELAPGAWAALPLAALLMAEAVWAARWLRRLGERGQPAEGARAATQAADAEPAGISAGLSVDPADDAAPVIGLAEDTGTGGSATAPWYVQGLLGLSAWLATILLLVFLFFSGMVTSDQGAVVFGLILCAAGVAVLRAAAGPFWRQCAIAMAFAGQLLVVFSFVGNDSIASACLFIVLLAAAVYALAPDALLRFLSGGLIAFGMTGLVWQALQPDMGRNDVLEMWLALDMLRATFLWLPVAVLGAWLAALAFCADRRLARARPHFLEPLAWAFVVAVQGMVWMAGGVGVDQLPSLWKLHRLPAFLNIAGALLPAAAALWLLWPRRRVLTRALVVITPLALLVLALFWLPSPGIAFALTWLLLGFGLNKPRLTGFGVLSLLAYLLLYYYQLDVPLLQKAAWLAGAAVLLFLLRVLVWLLPRLMRTDDGARPALSPPAPAMRRRAAVVLAGLALVLAVCNITIYQREQLLAHGQVAILELAPVDPRSLMQGDYMALRFAAGTAVTKLRQADEQTGTDGYLVLSPDARGVAQPLRIQAKADPHAAPELVLRYRVRPDGVRIVTNAYFFPEGEAARYERARYGEVRLDGSGTGLLVRMLGEDLKPL</sequence>
<feature type="domain" description="DUF4401" evidence="3">
    <location>
        <begin position="358"/>
        <end position="687"/>
    </location>
</feature>
<dbReference type="InterPro" id="IPR025513">
    <property type="entry name" value="DUF4401"/>
</dbReference>
<proteinExistence type="predicted"/>
<evidence type="ECO:0000313" key="5">
    <source>
        <dbReference type="EMBL" id="CUI64877.1"/>
    </source>
</evidence>
<feature type="transmembrane region" description="Helical" evidence="1">
    <location>
        <begin position="440"/>
        <end position="458"/>
    </location>
</feature>
<feature type="transmembrane region" description="Helical" evidence="1">
    <location>
        <begin position="713"/>
        <end position="733"/>
    </location>
</feature>
<dbReference type="InterPro" id="IPR018677">
    <property type="entry name" value="DUF2157"/>
</dbReference>
<feature type="domain" description="DUF2157" evidence="2">
    <location>
        <begin position="19"/>
        <end position="137"/>
    </location>
</feature>
<keyword evidence="1" id="KW-1133">Transmembrane helix</keyword>
<dbReference type="Pfam" id="PF14351">
    <property type="entry name" value="DUF4401"/>
    <property type="match status" value="1"/>
</dbReference>
<gene>
    <name evidence="4" type="ORF">BBN53_00285</name>
    <name evidence="5" type="ORF">ERS370011_01595</name>
</gene>
<evidence type="ECO:0000259" key="3">
    <source>
        <dbReference type="Pfam" id="PF14351"/>
    </source>
</evidence>
<dbReference type="OrthoDB" id="4868247at2"/>